<protein>
    <submittedName>
        <fullName evidence="1">Uncharacterized protein</fullName>
    </submittedName>
</protein>
<name>A0A8X6FLY0_TRICU</name>
<sequence>MQSYTSNLPIAIEINKQAIGTFVKRKASHRAQCMNECKPSTMKTQMSPLKAWEKLLQEIDENKPMNCNKVMVNLELIDIKCQLDIND</sequence>
<reference evidence="1" key="1">
    <citation type="submission" date="2020-07" db="EMBL/GenBank/DDBJ databases">
        <title>Multicomponent nature underlies the extraordinary mechanical properties of spider dragline silk.</title>
        <authorList>
            <person name="Kono N."/>
            <person name="Nakamura H."/>
            <person name="Mori M."/>
            <person name="Yoshida Y."/>
            <person name="Ohtoshi R."/>
            <person name="Malay A.D."/>
            <person name="Moran D.A.P."/>
            <person name="Tomita M."/>
            <person name="Numata K."/>
            <person name="Arakawa K."/>
        </authorList>
    </citation>
    <scope>NUCLEOTIDE SEQUENCE</scope>
</reference>
<proteinExistence type="predicted"/>
<comment type="caution">
    <text evidence="1">The sequence shown here is derived from an EMBL/GenBank/DDBJ whole genome shotgun (WGS) entry which is preliminary data.</text>
</comment>
<dbReference type="AlphaFoldDB" id="A0A8X6FLY0"/>
<evidence type="ECO:0000313" key="1">
    <source>
        <dbReference type="EMBL" id="GFQ83292.1"/>
    </source>
</evidence>
<gene>
    <name evidence="1" type="ORF">TNCT_306061</name>
</gene>
<evidence type="ECO:0000313" key="2">
    <source>
        <dbReference type="Proteomes" id="UP000887116"/>
    </source>
</evidence>
<accession>A0A8X6FLY0</accession>
<dbReference type="EMBL" id="BMAO01022636">
    <property type="protein sequence ID" value="GFQ83292.1"/>
    <property type="molecule type" value="Genomic_DNA"/>
</dbReference>
<keyword evidence="2" id="KW-1185">Reference proteome</keyword>
<organism evidence="1 2">
    <name type="scientific">Trichonephila clavata</name>
    <name type="common">Joro spider</name>
    <name type="synonym">Nephila clavata</name>
    <dbReference type="NCBI Taxonomy" id="2740835"/>
    <lineage>
        <taxon>Eukaryota</taxon>
        <taxon>Metazoa</taxon>
        <taxon>Ecdysozoa</taxon>
        <taxon>Arthropoda</taxon>
        <taxon>Chelicerata</taxon>
        <taxon>Arachnida</taxon>
        <taxon>Araneae</taxon>
        <taxon>Araneomorphae</taxon>
        <taxon>Entelegynae</taxon>
        <taxon>Araneoidea</taxon>
        <taxon>Nephilidae</taxon>
        <taxon>Trichonephila</taxon>
    </lineage>
</organism>
<dbReference type="Proteomes" id="UP000887116">
    <property type="component" value="Unassembled WGS sequence"/>
</dbReference>
<dbReference type="OrthoDB" id="6435936at2759"/>